<feature type="transmembrane region" description="Helical" evidence="1">
    <location>
        <begin position="540"/>
        <end position="561"/>
    </location>
</feature>
<organism evidence="2 3">
    <name type="scientific">Asanoa siamensis</name>
    <dbReference type="NCBI Taxonomy" id="926357"/>
    <lineage>
        <taxon>Bacteria</taxon>
        <taxon>Bacillati</taxon>
        <taxon>Actinomycetota</taxon>
        <taxon>Actinomycetes</taxon>
        <taxon>Micromonosporales</taxon>
        <taxon>Micromonosporaceae</taxon>
        <taxon>Asanoa</taxon>
    </lineage>
</organism>
<name>A0ABQ4CP82_9ACTN</name>
<dbReference type="RefSeq" id="WP_203712887.1">
    <property type="nucleotide sequence ID" value="NZ_BONE01000018.1"/>
</dbReference>
<evidence type="ECO:0000313" key="3">
    <source>
        <dbReference type="Proteomes" id="UP000604117"/>
    </source>
</evidence>
<accession>A0ABQ4CP82</accession>
<feature type="transmembrane region" description="Helical" evidence="1">
    <location>
        <begin position="482"/>
        <end position="503"/>
    </location>
</feature>
<feature type="transmembrane region" description="Helical" evidence="1">
    <location>
        <begin position="581"/>
        <end position="602"/>
    </location>
</feature>
<sequence length="624" mass="67925">MARRSLSVVTVGLSLTAGGLLATGATSGLFRGRFANNGDEFERWIRVGLVVAAAAVGLLLFQWLKYRLAEPARRKVPPPQPDPRLLRKLRDDAAKALDEHHLRLDDVLTFVALVIDPPRHRQRVAETVGLEERVITQHVSVEFALPPVATPDVPRYVPVLSPMKGQLVDNFRLADASGRSLSDLSFVETTRLAAAGLILLLQNAAVGVIAAPEPDDGGDQLLPPDQITAEPVPEKTITELLEKLDPRLGDAYLFLLQEITWRGRVDPATAAENIASSLDLVGTLISADGRRQLQLYVLALSVAYPIVAVAPKEIVAGNRVLLRYERALVPAALSKRRRGLMRVLLGLNRGMLRVMLGIKPYQIALPLQLASTAASYHMRLNGPDNKYVLGQHFLCHGCGLDVARDWVPTADPQGEFGCFHTTTTDSESPRVRDPDRHFRLRPRSGQSFVHLYLRGFGSSTKPYFRDLYLLAQFKEVPPGSRAAAAVTAAACTALVGLMGHLVSANTQPASVPALLLAIPAAAASWFGFAGDAQTLVGSSLLARLSQLVTAAVCFVAIGVYFTSHHGHLPGGIAIVGISEPVWVGLFAVSAINFLYVSYRFALKLQRYHSLLRKREQVDLEDPLW</sequence>
<feature type="transmembrane region" description="Helical" evidence="1">
    <location>
        <begin position="46"/>
        <end position="64"/>
    </location>
</feature>
<feature type="transmembrane region" description="Helical" evidence="1">
    <location>
        <begin position="509"/>
        <end position="528"/>
    </location>
</feature>
<keyword evidence="1" id="KW-0812">Transmembrane</keyword>
<evidence type="ECO:0000256" key="1">
    <source>
        <dbReference type="SAM" id="Phobius"/>
    </source>
</evidence>
<dbReference type="EMBL" id="BONE01000018">
    <property type="protein sequence ID" value="GIF73108.1"/>
    <property type="molecule type" value="Genomic_DNA"/>
</dbReference>
<keyword evidence="1" id="KW-1133">Transmembrane helix</keyword>
<dbReference type="Proteomes" id="UP000604117">
    <property type="component" value="Unassembled WGS sequence"/>
</dbReference>
<evidence type="ECO:0000313" key="2">
    <source>
        <dbReference type="EMBL" id="GIF73108.1"/>
    </source>
</evidence>
<keyword evidence="1" id="KW-0472">Membrane</keyword>
<comment type="caution">
    <text evidence="2">The sequence shown here is derived from an EMBL/GenBank/DDBJ whole genome shotgun (WGS) entry which is preliminary data.</text>
</comment>
<gene>
    <name evidence="2" type="ORF">Asi02nite_26260</name>
</gene>
<protein>
    <submittedName>
        <fullName evidence="2">Uncharacterized protein</fullName>
    </submittedName>
</protein>
<reference evidence="2 3" key="1">
    <citation type="submission" date="2021-01" db="EMBL/GenBank/DDBJ databases">
        <title>Whole genome shotgun sequence of Asanoa siamensis NBRC 107932.</title>
        <authorList>
            <person name="Komaki H."/>
            <person name="Tamura T."/>
        </authorList>
    </citation>
    <scope>NUCLEOTIDE SEQUENCE [LARGE SCALE GENOMIC DNA]</scope>
    <source>
        <strain evidence="2 3">NBRC 107932</strain>
    </source>
</reference>
<keyword evidence="3" id="KW-1185">Reference proteome</keyword>
<proteinExistence type="predicted"/>